<feature type="domain" description="LysM" evidence="3">
    <location>
        <begin position="206"/>
        <end position="256"/>
    </location>
</feature>
<dbReference type="Gene3D" id="3.10.350.10">
    <property type="entry name" value="LysM domain"/>
    <property type="match status" value="3"/>
</dbReference>
<dbReference type="InterPro" id="IPR036779">
    <property type="entry name" value="LysM_dom_sf"/>
</dbReference>
<organism evidence="4 5">
    <name type="scientific">Penicillium bovifimosum</name>
    <dbReference type="NCBI Taxonomy" id="126998"/>
    <lineage>
        <taxon>Eukaryota</taxon>
        <taxon>Fungi</taxon>
        <taxon>Dikarya</taxon>
        <taxon>Ascomycota</taxon>
        <taxon>Pezizomycotina</taxon>
        <taxon>Eurotiomycetes</taxon>
        <taxon>Eurotiomycetidae</taxon>
        <taxon>Eurotiales</taxon>
        <taxon>Aspergillaceae</taxon>
        <taxon>Penicillium</taxon>
    </lineage>
</organism>
<feature type="domain" description="LysM" evidence="3">
    <location>
        <begin position="293"/>
        <end position="339"/>
    </location>
</feature>
<reference evidence="4" key="2">
    <citation type="journal article" date="2023" name="IMA Fungus">
        <title>Comparative genomic study of the Penicillium genus elucidates a diverse pangenome and 15 lateral gene transfer events.</title>
        <authorList>
            <person name="Petersen C."/>
            <person name="Sorensen T."/>
            <person name="Nielsen M.R."/>
            <person name="Sondergaard T.E."/>
            <person name="Sorensen J.L."/>
            <person name="Fitzpatrick D.A."/>
            <person name="Frisvad J.C."/>
            <person name="Nielsen K.L."/>
        </authorList>
    </citation>
    <scope>NUCLEOTIDE SEQUENCE</scope>
    <source>
        <strain evidence="4">IBT 22155</strain>
    </source>
</reference>
<dbReference type="OrthoDB" id="5985073at2759"/>
<evidence type="ECO:0000313" key="5">
    <source>
        <dbReference type="Proteomes" id="UP001149079"/>
    </source>
</evidence>
<evidence type="ECO:0000313" key="4">
    <source>
        <dbReference type="EMBL" id="KAJ5145910.1"/>
    </source>
</evidence>
<feature type="domain" description="LysM" evidence="3">
    <location>
        <begin position="156"/>
        <end position="201"/>
    </location>
</feature>
<dbReference type="GO" id="GO:0008061">
    <property type="term" value="F:chitin binding"/>
    <property type="evidence" value="ECO:0007669"/>
    <property type="project" value="UniProtKB-KW"/>
</dbReference>
<dbReference type="RefSeq" id="XP_056526384.1">
    <property type="nucleotide sequence ID" value="XM_056661218.1"/>
</dbReference>
<dbReference type="Proteomes" id="UP001149079">
    <property type="component" value="Unassembled WGS sequence"/>
</dbReference>
<keyword evidence="5" id="KW-1185">Reference proteome</keyword>
<dbReference type="InterPro" id="IPR052210">
    <property type="entry name" value="LysM1-like"/>
</dbReference>
<keyword evidence="2" id="KW-0843">Virulence</keyword>
<comment type="caution">
    <text evidence="4">The sequence shown here is derived from an EMBL/GenBank/DDBJ whole genome shotgun (WGS) entry which is preliminary data.</text>
</comment>
<dbReference type="EMBL" id="JAPQKL010000001">
    <property type="protein sequence ID" value="KAJ5145910.1"/>
    <property type="molecule type" value="Genomic_DNA"/>
</dbReference>
<dbReference type="Pfam" id="PF01476">
    <property type="entry name" value="LysM"/>
    <property type="match status" value="2"/>
</dbReference>
<name>A0A9W9HFF9_9EURO</name>
<dbReference type="SMART" id="SM00257">
    <property type="entry name" value="LysM"/>
    <property type="match status" value="3"/>
</dbReference>
<dbReference type="GeneID" id="81400388"/>
<sequence>PLLVLISNGVKRDLHSALKSWISNVDTACGSDTKYNISRNPQTASYGGHELLWKQTASCLESSSGELCNLVIQQAAADKDTNVLCSSCALQYLTTVANSEWGQMILDPEVVSSQIDSCSATATYSVTYTASTATTSTTAPTVTSNDRCNVTDPDTITYTIQGNETCLDISASKNVSTPALRTVNNLDVGCAYLMSGQVLCLPVSCETYLVRTNDTCDSITASLLRSVSTSTFRSCNPWINSACSNMNSLVGQYLCISPPGTSEILESFPLLPATTAVAVPTDAVTTSNTDCGQWYSIKDDETCQTVASKFGIDIEDFYFLNPQLGQNCSSLWLGNSYCVQAVGSIQTYSGYNTSSAYTTLDSTINPSSTLTVNRTTTSSHFFYSFPDPTTTTMIYDTSIYELARSYTLCSEAMAYYNITGDTQFTDQMYDDAERYSEYQRVCLVDPTALPTSPFNTSIVLSTTEGLAVTSSTPAITKASATLTSSATSTSTGTSTTATPTPTVTISPNGLCGTANHGVAGHLIFGGVTLKFRSCP</sequence>
<dbReference type="PROSITE" id="PS51782">
    <property type="entry name" value="LYSM"/>
    <property type="match status" value="3"/>
</dbReference>
<evidence type="ECO:0000259" key="3">
    <source>
        <dbReference type="PROSITE" id="PS51782"/>
    </source>
</evidence>
<dbReference type="InterPro" id="IPR018392">
    <property type="entry name" value="LysM"/>
</dbReference>
<protein>
    <recommendedName>
        <fullName evidence="3">LysM domain-containing protein</fullName>
    </recommendedName>
</protein>
<gene>
    <name evidence="4" type="ORF">N7515_000474</name>
</gene>
<accession>A0A9W9HFF9</accession>
<dbReference type="SUPFAM" id="SSF54106">
    <property type="entry name" value="LysM domain"/>
    <property type="match status" value="2"/>
</dbReference>
<reference evidence="4" key="1">
    <citation type="submission" date="2022-11" db="EMBL/GenBank/DDBJ databases">
        <authorList>
            <person name="Petersen C."/>
        </authorList>
    </citation>
    <scope>NUCLEOTIDE SEQUENCE</scope>
    <source>
        <strain evidence="4">IBT 22155</strain>
    </source>
</reference>
<evidence type="ECO:0000256" key="2">
    <source>
        <dbReference type="ARBA" id="ARBA00023026"/>
    </source>
</evidence>
<dbReference type="PANTHER" id="PTHR34997">
    <property type="entry name" value="AM15"/>
    <property type="match status" value="1"/>
</dbReference>
<dbReference type="PANTHER" id="PTHR34997:SF1">
    <property type="entry name" value="PEPTIDOGLYCAN-BINDING LYSIN DOMAIN"/>
    <property type="match status" value="1"/>
</dbReference>
<dbReference type="AlphaFoldDB" id="A0A9W9HFF9"/>
<keyword evidence="1" id="KW-0147">Chitin-binding</keyword>
<proteinExistence type="predicted"/>
<dbReference type="CDD" id="cd00118">
    <property type="entry name" value="LysM"/>
    <property type="match status" value="2"/>
</dbReference>
<feature type="non-terminal residue" evidence="4">
    <location>
        <position position="1"/>
    </location>
</feature>
<evidence type="ECO:0000256" key="1">
    <source>
        <dbReference type="ARBA" id="ARBA00022669"/>
    </source>
</evidence>